<gene>
    <name evidence="2" type="ORF">H6P81_012957</name>
</gene>
<comment type="caution">
    <text evidence="2">The sequence shown here is derived from an EMBL/GenBank/DDBJ whole genome shotgun (WGS) entry which is preliminary data.</text>
</comment>
<keyword evidence="3" id="KW-1185">Reference proteome</keyword>
<dbReference type="AlphaFoldDB" id="A0AAV7EEW3"/>
<evidence type="ECO:0000256" key="1">
    <source>
        <dbReference type="SAM" id="Coils"/>
    </source>
</evidence>
<keyword evidence="1" id="KW-0175">Coiled coil</keyword>
<accession>A0AAV7EEW3</accession>
<dbReference type="PANTHER" id="PTHR36734:SF1">
    <property type="entry name" value="OS02G0815300 PROTEIN"/>
    <property type="match status" value="1"/>
</dbReference>
<reference evidence="2 3" key="1">
    <citation type="submission" date="2021-07" db="EMBL/GenBank/DDBJ databases">
        <title>The Aristolochia fimbriata genome: insights into angiosperm evolution, floral development and chemical biosynthesis.</title>
        <authorList>
            <person name="Jiao Y."/>
        </authorList>
    </citation>
    <scope>NUCLEOTIDE SEQUENCE [LARGE SCALE GENOMIC DNA]</scope>
    <source>
        <strain evidence="2">IBCAS-2021</strain>
        <tissue evidence="2">Leaf</tissue>
    </source>
</reference>
<feature type="coiled-coil region" evidence="1">
    <location>
        <begin position="75"/>
        <end position="124"/>
    </location>
</feature>
<sequence>MANASSNLLLNPPLRRAQGGRRIVCAATPPRVRPDAIRGRRQCLLLLTASTAVSATTIAPALAENIPLFGIRQKLRKAEKETEEILRKGEQVAEEGLEAAEKGIETAKQGIETAEKEIVAAEEVVESSLSFGGLAQAGVVLGAELRISKLAEENKKEIGKSRKNSWSPSTFWLMESHL</sequence>
<dbReference type="GO" id="GO:0009534">
    <property type="term" value="C:chloroplast thylakoid"/>
    <property type="evidence" value="ECO:0007669"/>
    <property type="project" value="TreeGrafter"/>
</dbReference>
<name>A0AAV7EEW3_ARIFI</name>
<dbReference type="PANTHER" id="PTHR36734">
    <property type="entry name" value="YCF37-LIKE PROTEIN"/>
    <property type="match status" value="1"/>
</dbReference>
<dbReference type="EMBL" id="JAINDJ010000005">
    <property type="protein sequence ID" value="KAG9446829.1"/>
    <property type="molecule type" value="Genomic_DNA"/>
</dbReference>
<organism evidence="2 3">
    <name type="scientific">Aristolochia fimbriata</name>
    <name type="common">White veined hardy Dutchman's pipe vine</name>
    <dbReference type="NCBI Taxonomy" id="158543"/>
    <lineage>
        <taxon>Eukaryota</taxon>
        <taxon>Viridiplantae</taxon>
        <taxon>Streptophyta</taxon>
        <taxon>Embryophyta</taxon>
        <taxon>Tracheophyta</taxon>
        <taxon>Spermatophyta</taxon>
        <taxon>Magnoliopsida</taxon>
        <taxon>Magnoliidae</taxon>
        <taxon>Piperales</taxon>
        <taxon>Aristolochiaceae</taxon>
        <taxon>Aristolochia</taxon>
    </lineage>
</organism>
<dbReference type="Proteomes" id="UP000825729">
    <property type="component" value="Unassembled WGS sequence"/>
</dbReference>
<evidence type="ECO:0000313" key="2">
    <source>
        <dbReference type="EMBL" id="KAG9446829.1"/>
    </source>
</evidence>
<protein>
    <submittedName>
        <fullName evidence="2">Uncharacterized protein</fullName>
    </submittedName>
</protein>
<proteinExistence type="predicted"/>
<evidence type="ECO:0000313" key="3">
    <source>
        <dbReference type="Proteomes" id="UP000825729"/>
    </source>
</evidence>